<dbReference type="Pfam" id="PF00400">
    <property type="entry name" value="WD40"/>
    <property type="match status" value="2"/>
</dbReference>
<dbReference type="PROSITE" id="PS50294">
    <property type="entry name" value="WD_REPEATS_REGION"/>
    <property type="match status" value="2"/>
</dbReference>
<dbReference type="Gene3D" id="2.130.10.10">
    <property type="entry name" value="YVTN repeat-like/Quinoprotein amine dehydrogenase"/>
    <property type="match status" value="2"/>
</dbReference>
<dbReference type="InterPro" id="IPR001680">
    <property type="entry name" value="WD40_rpt"/>
</dbReference>
<feature type="repeat" description="WD" evidence="3">
    <location>
        <begin position="377"/>
        <end position="418"/>
    </location>
</feature>
<reference evidence="4" key="2">
    <citation type="journal article" date="2022" name="Microbiol. Resour. Announc.">
        <title>Metagenome Sequencing to Explore Phylogenomics of Terrestrial Cyanobacteria.</title>
        <authorList>
            <person name="Ward R.D."/>
            <person name="Stajich J.E."/>
            <person name="Johansen J.R."/>
            <person name="Huntemann M."/>
            <person name="Clum A."/>
            <person name="Foster B."/>
            <person name="Foster B."/>
            <person name="Roux S."/>
            <person name="Palaniappan K."/>
            <person name="Varghese N."/>
            <person name="Mukherjee S."/>
            <person name="Reddy T.B.K."/>
            <person name="Daum C."/>
            <person name="Copeland A."/>
            <person name="Chen I.A."/>
            <person name="Ivanova N.N."/>
            <person name="Kyrpides N.C."/>
            <person name="Shapiro N."/>
            <person name="Eloe-Fadrosh E.A."/>
            <person name="Pietrasiak N."/>
        </authorList>
    </citation>
    <scope>NUCLEOTIDE SEQUENCE</scope>
    <source>
        <strain evidence="4">GSE-NOS-MK-12-04C</strain>
    </source>
</reference>
<evidence type="ECO:0000256" key="3">
    <source>
        <dbReference type="PROSITE-ProRule" id="PRU00221"/>
    </source>
</evidence>
<organism evidence="4 5">
    <name type="scientific">Cyanomargarita calcarea GSE-NOS-MK-12-04C</name>
    <dbReference type="NCBI Taxonomy" id="2839659"/>
    <lineage>
        <taxon>Bacteria</taxon>
        <taxon>Bacillati</taxon>
        <taxon>Cyanobacteriota</taxon>
        <taxon>Cyanophyceae</taxon>
        <taxon>Nostocales</taxon>
        <taxon>Cyanomargaritaceae</taxon>
        <taxon>Cyanomargarita</taxon>
    </lineage>
</organism>
<accession>A0A951QRX9</accession>
<dbReference type="SUPFAM" id="SSF50978">
    <property type="entry name" value="WD40 repeat-like"/>
    <property type="match status" value="1"/>
</dbReference>
<evidence type="ECO:0000313" key="5">
    <source>
        <dbReference type="Proteomes" id="UP000729701"/>
    </source>
</evidence>
<evidence type="ECO:0008006" key="6">
    <source>
        <dbReference type="Google" id="ProtNLM"/>
    </source>
</evidence>
<keyword evidence="1 3" id="KW-0853">WD repeat</keyword>
<evidence type="ECO:0000313" key="4">
    <source>
        <dbReference type="EMBL" id="MBW4671349.1"/>
    </source>
</evidence>
<evidence type="ECO:0000256" key="2">
    <source>
        <dbReference type="ARBA" id="ARBA00022737"/>
    </source>
</evidence>
<dbReference type="SMART" id="SM00320">
    <property type="entry name" value="WD40"/>
    <property type="match status" value="6"/>
</dbReference>
<feature type="repeat" description="WD" evidence="3">
    <location>
        <begin position="660"/>
        <end position="694"/>
    </location>
</feature>
<dbReference type="PROSITE" id="PS50082">
    <property type="entry name" value="WD_REPEATS_2"/>
    <property type="match status" value="2"/>
</dbReference>
<dbReference type="Proteomes" id="UP000729701">
    <property type="component" value="Unassembled WGS sequence"/>
</dbReference>
<dbReference type="InterPro" id="IPR015943">
    <property type="entry name" value="WD40/YVTN_repeat-like_dom_sf"/>
</dbReference>
<dbReference type="AlphaFoldDB" id="A0A951QRX9"/>
<dbReference type="PANTHER" id="PTHR22847:SF637">
    <property type="entry name" value="WD REPEAT DOMAIN 5B"/>
    <property type="match status" value="1"/>
</dbReference>
<evidence type="ECO:0000256" key="1">
    <source>
        <dbReference type="ARBA" id="ARBA00022574"/>
    </source>
</evidence>
<protein>
    <recommendedName>
        <fullName evidence="6">WD40 repeat-containing protein</fullName>
    </recommendedName>
</protein>
<gene>
    <name evidence="4" type="ORF">KME60_28990</name>
</gene>
<dbReference type="PANTHER" id="PTHR22847">
    <property type="entry name" value="WD40 REPEAT PROTEIN"/>
    <property type="match status" value="1"/>
</dbReference>
<name>A0A951QRX9_9CYAN</name>
<sequence length="746" mass="82398">MENNIINASASPQSHTFRPGGSSVSFKVIVSNDSDRFADFQLEVLAAGADPSLGHLWYRLSPEISAAKPPGSSTEFQIVIFNSPIPGFVGTANLTIRIFSPLLRQERRLLVRLKIETDDRAKQVNVDLPVRQFQVYPRNVVDIPVRVRNLSQQPVDVVLHFVGIEPSWLNGGAERRLLVQPGTQSEVIFTSEPPSTTQALSREYPFTIECISSDGYPSTTQGTLEVLPIGFVEFTATPPQQTIPLTGGWLPNWQSKSASFQLLFKNASNLQQQVDIQLQGKDHRKCTYNVSPKDAELDLGEITKVILEVKTKRPWIGWLKTLQFDAKASLSDQRLGSTDPTSQALELRVFPMLPLWLQLALIALLALLLGLLFRPEAIAHTDAINAVRFSADALSAVSGSDDGTIRRWKVNGNSLEAEGDNEPQKPKGVLGDTNEEVFALRFDPVKNNRVAAGLKNSAIQLWNVAERVKEDELKVPELFGKTDKVFDLVFPQNNNRYLISGHANGKVLIWVRNSAADKFQHTPEQGIGLDYEVWSMALSRDEQTLAIAGNYKYLTLLNLNKLNSLPKNNYVLKKEDLIKLNISQGRFSVATPDSGYGNNDRIFSVAFVPQSPNLLATADSDGFITILDYQCQIGKNSGQSAQLNKPECVSDRWQVGKAAVRSIAFTPDGKKLVSAGYDGRVVVWQLTSEGKREVTSVKGEVIENSPGQLNSIDINSQGNAIVIGGNDCQLRQSGKKCQPHLKYLEK</sequence>
<keyword evidence="2" id="KW-0677">Repeat</keyword>
<proteinExistence type="predicted"/>
<reference evidence="4" key="1">
    <citation type="submission" date="2021-05" db="EMBL/GenBank/DDBJ databases">
        <authorList>
            <person name="Pietrasiak N."/>
            <person name="Ward R."/>
            <person name="Stajich J.E."/>
            <person name="Kurbessoian T."/>
        </authorList>
    </citation>
    <scope>NUCLEOTIDE SEQUENCE</scope>
    <source>
        <strain evidence="4">GSE-NOS-MK-12-04C</strain>
    </source>
</reference>
<dbReference type="EMBL" id="JAHHGZ010000043">
    <property type="protein sequence ID" value="MBW4671349.1"/>
    <property type="molecule type" value="Genomic_DNA"/>
</dbReference>
<comment type="caution">
    <text evidence="4">The sequence shown here is derived from an EMBL/GenBank/DDBJ whole genome shotgun (WGS) entry which is preliminary data.</text>
</comment>
<dbReference type="InterPro" id="IPR036322">
    <property type="entry name" value="WD40_repeat_dom_sf"/>
</dbReference>